<dbReference type="PANTHER" id="PTHR48182:SF3">
    <property type="entry name" value="DUF676 DOMAIN-CONTAINING PROTEIN"/>
    <property type="match status" value="1"/>
</dbReference>
<gene>
    <name evidence="2" type="ORF">S40285_08229</name>
</gene>
<accession>A0A084QYP9</accession>
<organism evidence="2 3">
    <name type="scientific">Stachybotrys chlorohalonatus (strain IBT 40285)</name>
    <dbReference type="NCBI Taxonomy" id="1283841"/>
    <lineage>
        <taxon>Eukaryota</taxon>
        <taxon>Fungi</taxon>
        <taxon>Dikarya</taxon>
        <taxon>Ascomycota</taxon>
        <taxon>Pezizomycotina</taxon>
        <taxon>Sordariomycetes</taxon>
        <taxon>Hypocreomycetidae</taxon>
        <taxon>Hypocreales</taxon>
        <taxon>Stachybotryaceae</taxon>
        <taxon>Stachybotrys</taxon>
    </lineage>
</organism>
<evidence type="ECO:0000256" key="1">
    <source>
        <dbReference type="SAM" id="MobiDB-lite"/>
    </source>
</evidence>
<dbReference type="Gene3D" id="1.25.40.10">
    <property type="entry name" value="Tetratricopeptide repeat domain"/>
    <property type="match status" value="2"/>
</dbReference>
<dbReference type="STRING" id="1283841.A0A084QYP9"/>
<dbReference type="PANTHER" id="PTHR48182">
    <property type="entry name" value="PROTEIN SERAC1"/>
    <property type="match status" value="1"/>
</dbReference>
<dbReference type="EMBL" id="KL659605">
    <property type="protein sequence ID" value="KFA69084.1"/>
    <property type="molecule type" value="Genomic_DNA"/>
</dbReference>
<dbReference type="Pfam" id="PF13374">
    <property type="entry name" value="TPR_10"/>
    <property type="match status" value="1"/>
</dbReference>
<dbReference type="InParanoid" id="A0A084QYP9"/>
<protein>
    <recommendedName>
        <fullName evidence="4">DUF676 domain-containing protein</fullName>
    </recommendedName>
</protein>
<dbReference type="InterPro" id="IPR052374">
    <property type="entry name" value="SERAC1"/>
</dbReference>
<dbReference type="OrthoDB" id="5086500at2759"/>
<dbReference type="HOGENOM" id="CLU_000288_125_13_1"/>
<evidence type="ECO:0000313" key="2">
    <source>
        <dbReference type="EMBL" id="KFA69084.1"/>
    </source>
</evidence>
<evidence type="ECO:0008006" key="4">
    <source>
        <dbReference type="Google" id="ProtNLM"/>
    </source>
</evidence>
<proteinExistence type="predicted"/>
<evidence type="ECO:0000313" key="3">
    <source>
        <dbReference type="Proteomes" id="UP000028524"/>
    </source>
</evidence>
<dbReference type="Proteomes" id="UP000028524">
    <property type="component" value="Unassembled WGS sequence"/>
</dbReference>
<dbReference type="InterPro" id="IPR029058">
    <property type="entry name" value="AB_hydrolase_fold"/>
</dbReference>
<reference evidence="2 3" key="1">
    <citation type="journal article" date="2014" name="BMC Genomics">
        <title>Comparative genome sequencing reveals chemotype-specific gene clusters in the toxigenic black mold Stachybotrys.</title>
        <authorList>
            <person name="Semeiks J."/>
            <person name="Borek D."/>
            <person name="Otwinowski Z."/>
            <person name="Grishin N.V."/>
        </authorList>
    </citation>
    <scope>NUCLEOTIDE SEQUENCE [LARGE SCALE GENOMIC DNA]</scope>
    <source>
        <strain evidence="2 3">IBT 40285</strain>
    </source>
</reference>
<keyword evidence="3" id="KW-1185">Reference proteome</keyword>
<sequence length="964" mass="108085">MSSQKATTMSVATSNAKPPSESPSTGPILEGDLPLDNDSSKSRPATKVPADRADQIKPQDLGLKTYRVPPEGHDTEIDIVAVHGLGVNPNTTWMHGASRRNWLKDSTMLPSKLPDARIMSYCYDSIWIGDQAVRSSLEGVATKLLRSLGDERKECPNRPIIFVGHCLGGLVMQQAYLSLKLHPGDWSHISTSNVYGMVFLGTPHHGVADGTFSTQGQIYQHILAKNSHVETNILHSVERNNDVLKSVVHNFTRCIHNMTDCPDIFCFYEQRATKVGAIAGINTAPTYLVDETSGTLSGYQKEELPLDHFCMNKFEDEYDSNYLSVAREIDRMAQKAVKMRAKEQFECSYKRIAVDCGLIRDEMDLGMVMEAVRKFLRYESSGHWLMILDGLEDEDDLKATSAMHAGRSLLEFIPNSVHSSVLITSQSKGLSLRQVGQLSENSIEMPSLSEKDASILLLGRITENMDRKRWIQGMMKVFDNLPIGLVLAQIYQKEVASSMKSRDVLKAIEAHSGEKRPAARAWNLLMDLMRKQHPDSVNFMLLMGIFDLQSVPGALLDRAQVAKQVPILESAIRVCVRDWLAKHPDEKLAIEELAISTMCERFIPETAEGLLPCALALLRLEPHSPSGREKLIQLSLAVSHQLIQLRRFPRALSCLDIRLAILEKNHSIKIRDKLLVKTKKDIENIKQVISKRQFETGCPDHGMQDMASVRAELDKLAASKDHGKDQKNSINRISNLAAMQLLRPHMKGSDSTVDLYQLTLNWHQARRSADHMGKARHQYNLALAHESKGDFNKAEKLYQSALSDCLKEKSCESLVLRFRILGNLVCSYGRQGRLDVTEEVLQTLLPEQTEILGWDHPDTLVTRHSAALLIQERGSIVAAGDELRRILDAQRSLLDPDDAALFRTACSLALNLRLQKRHPEAESLFQETLKTQQQVLGKDHVDTTRTSLMLKELLQDNRYVTAKA</sequence>
<feature type="compositionally biased region" description="Polar residues" evidence="1">
    <location>
        <begin position="1"/>
        <end position="25"/>
    </location>
</feature>
<dbReference type="SUPFAM" id="SSF53474">
    <property type="entry name" value="alpha/beta-Hydrolases"/>
    <property type="match status" value="1"/>
</dbReference>
<dbReference type="SUPFAM" id="SSF48452">
    <property type="entry name" value="TPR-like"/>
    <property type="match status" value="1"/>
</dbReference>
<dbReference type="OMA" id="RIMSYCY"/>
<feature type="region of interest" description="Disordered" evidence="1">
    <location>
        <begin position="1"/>
        <end position="55"/>
    </location>
</feature>
<dbReference type="Gene3D" id="3.40.50.1820">
    <property type="entry name" value="alpha/beta hydrolase"/>
    <property type="match status" value="1"/>
</dbReference>
<dbReference type="InterPro" id="IPR011990">
    <property type="entry name" value="TPR-like_helical_dom_sf"/>
</dbReference>
<name>A0A084QYP9_STAC4</name>
<dbReference type="AlphaFoldDB" id="A0A084QYP9"/>